<dbReference type="EMBL" id="JAHWGI010001022">
    <property type="protein sequence ID" value="KAK3920797.1"/>
    <property type="molecule type" value="Genomic_DNA"/>
</dbReference>
<proteinExistence type="predicted"/>
<dbReference type="InterPro" id="IPR013087">
    <property type="entry name" value="Znf_C2H2_type"/>
</dbReference>
<dbReference type="PROSITE" id="PS00028">
    <property type="entry name" value="ZINC_FINGER_C2H2_1"/>
    <property type="match status" value="1"/>
</dbReference>
<dbReference type="AlphaFoldDB" id="A0AAE1LJW0"/>
<dbReference type="Proteomes" id="UP001219518">
    <property type="component" value="Unassembled WGS sequence"/>
</dbReference>
<reference evidence="2" key="1">
    <citation type="submission" date="2021-07" db="EMBL/GenBank/DDBJ databases">
        <authorList>
            <person name="Catto M.A."/>
            <person name="Jacobson A."/>
            <person name="Kennedy G."/>
            <person name="Labadie P."/>
            <person name="Hunt B.G."/>
            <person name="Srinivasan R."/>
        </authorList>
    </citation>
    <scope>NUCLEOTIDE SEQUENCE</scope>
    <source>
        <strain evidence="2">PL_HMW_Pooled</strain>
        <tissue evidence="2">Head</tissue>
    </source>
</reference>
<organism evidence="2 3">
    <name type="scientific">Frankliniella fusca</name>
    <dbReference type="NCBI Taxonomy" id="407009"/>
    <lineage>
        <taxon>Eukaryota</taxon>
        <taxon>Metazoa</taxon>
        <taxon>Ecdysozoa</taxon>
        <taxon>Arthropoda</taxon>
        <taxon>Hexapoda</taxon>
        <taxon>Insecta</taxon>
        <taxon>Pterygota</taxon>
        <taxon>Neoptera</taxon>
        <taxon>Paraneoptera</taxon>
        <taxon>Thysanoptera</taxon>
        <taxon>Terebrantia</taxon>
        <taxon>Thripoidea</taxon>
        <taxon>Thripidae</taxon>
        <taxon>Frankliniella</taxon>
    </lineage>
</organism>
<keyword evidence="3" id="KW-1185">Reference proteome</keyword>
<evidence type="ECO:0000259" key="1">
    <source>
        <dbReference type="PROSITE" id="PS00028"/>
    </source>
</evidence>
<gene>
    <name evidence="2" type="ORF">KUF71_010034</name>
</gene>
<dbReference type="SMART" id="SM00355">
    <property type="entry name" value="ZnF_C2H2"/>
    <property type="match status" value="4"/>
</dbReference>
<evidence type="ECO:0000313" key="2">
    <source>
        <dbReference type="EMBL" id="KAK3920797.1"/>
    </source>
</evidence>
<name>A0AAE1LJW0_9NEOP</name>
<evidence type="ECO:0000313" key="3">
    <source>
        <dbReference type="Proteomes" id="UP001219518"/>
    </source>
</evidence>
<sequence length="424" mass="48648">MPYPCQYCSVVPETIGSSIRHQRFHAKSQRTFTFFCPVLDCNFQSASYAGIDYHVSANHRDLRHVDPEATEQLFCNVDCNNCFFSTTSLVLLVKHLFSHLEVGCNVMCPIDGCSNSFQKKSAFRVHLPIYHKHWADEGYPKQSLKRIPVHDEQNLFSMDFEDNDPVEGNRTQFEGSNHSDDNENVEVFDDELFMATIGKFYLSLYAEKLLAQTTIQDICNSITYMTEVSHARMKVILTRALRDLEIPEGKIDRICYDVLQSDLLYTSHHKNSPGPSLTSHHLRKKIFKEKFGYFGPTEINLDEDDPNSEKKLQYIPVKKSLSVLLQDPSIQKEIEASFFQQQENGITVSDYQDGTLFQSENHPQSEIQLLLYQDSSTGPINVVRSPRDASTLSDLPATLQRCAISQRRFNVVRSPFRSERTLVY</sequence>
<feature type="domain" description="C2H2-type" evidence="1">
    <location>
        <begin position="108"/>
        <end position="131"/>
    </location>
</feature>
<accession>A0AAE1LJW0</accession>
<reference evidence="2" key="2">
    <citation type="journal article" date="2023" name="BMC Genomics">
        <title>Pest status, molecular evolution, and epigenetic factors derived from the genome assembly of Frankliniella fusca, a thysanopteran phytovirus vector.</title>
        <authorList>
            <person name="Catto M.A."/>
            <person name="Labadie P.E."/>
            <person name="Jacobson A.L."/>
            <person name="Kennedy G.G."/>
            <person name="Srinivasan R."/>
            <person name="Hunt B.G."/>
        </authorList>
    </citation>
    <scope>NUCLEOTIDE SEQUENCE</scope>
    <source>
        <strain evidence="2">PL_HMW_Pooled</strain>
    </source>
</reference>
<comment type="caution">
    <text evidence="2">The sequence shown here is derived from an EMBL/GenBank/DDBJ whole genome shotgun (WGS) entry which is preliminary data.</text>
</comment>
<protein>
    <submittedName>
        <fullName evidence="2">Zinc finger protein 202</fullName>
    </submittedName>
</protein>